<dbReference type="AlphaFoldDB" id="A0AAP2E2X3"/>
<gene>
    <name evidence="2" type="ORF">KK062_20925</name>
</gene>
<dbReference type="Proteomes" id="UP001319080">
    <property type="component" value="Unassembled WGS sequence"/>
</dbReference>
<reference evidence="2 3" key="1">
    <citation type="submission" date="2021-05" db="EMBL/GenBank/DDBJ databases">
        <title>A Polyphasic approach of four new species of the genus Ohtaekwangia: Ohtaekwangia histidinii sp. nov., Ohtaekwangia cretensis sp. nov., Ohtaekwangia indiensis sp. nov., Ohtaekwangia reichenbachii sp. nov. from diverse environment.</title>
        <authorList>
            <person name="Octaviana S."/>
        </authorList>
    </citation>
    <scope>NUCLEOTIDE SEQUENCE [LARGE SCALE GENOMIC DNA]</scope>
    <source>
        <strain evidence="2 3">PWU5</strain>
    </source>
</reference>
<name>A0AAP2E2X3_9BACT</name>
<protein>
    <submittedName>
        <fullName evidence="2">Uncharacterized protein</fullName>
    </submittedName>
</protein>
<organism evidence="2 3">
    <name type="scientific">Dawidia cretensis</name>
    <dbReference type="NCBI Taxonomy" id="2782350"/>
    <lineage>
        <taxon>Bacteria</taxon>
        <taxon>Pseudomonadati</taxon>
        <taxon>Bacteroidota</taxon>
        <taxon>Cytophagia</taxon>
        <taxon>Cytophagales</taxon>
        <taxon>Chryseotaleaceae</taxon>
        <taxon>Dawidia</taxon>
    </lineage>
</organism>
<sequence>MKQVFIVALMLWSLNMSAQDVPQKFVDQFFSIYQTKGANDAIDYIFSTNRWMNESKDQIENVKFKLNGTIKLIGKYEGHDLITKKTVGEHLLVYTFLVRYDRQPLRFTMMFYNPSKEWRLYNFSYDDSLDEELQEAAKAYRLKENLQN</sequence>
<dbReference type="RefSeq" id="WP_254086292.1">
    <property type="nucleotide sequence ID" value="NZ_JAHESE010000025.1"/>
</dbReference>
<feature type="chain" id="PRO_5042973866" evidence="1">
    <location>
        <begin position="19"/>
        <end position="148"/>
    </location>
</feature>
<accession>A0AAP2E2X3</accession>
<evidence type="ECO:0000256" key="1">
    <source>
        <dbReference type="SAM" id="SignalP"/>
    </source>
</evidence>
<comment type="caution">
    <text evidence="2">The sequence shown here is derived from an EMBL/GenBank/DDBJ whole genome shotgun (WGS) entry which is preliminary data.</text>
</comment>
<keyword evidence="3" id="KW-1185">Reference proteome</keyword>
<feature type="signal peptide" evidence="1">
    <location>
        <begin position="1"/>
        <end position="18"/>
    </location>
</feature>
<evidence type="ECO:0000313" key="3">
    <source>
        <dbReference type="Proteomes" id="UP001319080"/>
    </source>
</evidence>
<dbReference type="EMBL" id="JAHESE010000025">
    <property type="protein sequence ID" value="MBT1710717.1"/>
    <property type="molecule type" value="Genomic_DNA"/>
</dbReference>
<evidence type="ECO:0000313" key="2">
    <source>
        <dbReference type="EMBL" id="MBT1710717.1"/>
    </source>
</evidence>
<keyword evidence="1" id="KW-0732">Signal</keyword>
<proteinExistence type="predicted"/>